<evidence type="ECO:0000313" key="3">
    <source>
        <dbReference type="Proteomes" id="UP001341840"/>
    </source>
</evidence>
<evidence type="ECO:0000313" key="2">
    <source>
        <dbReference type="EMBL" id="MED6176135.1"/>
    </source>
</evidence>
<comment type="caution">
    <text evidence="2">The sequence shown here is derived from an EMBL/GenBank/DDBJ whole genome shotgun (WGS) entry which is preliminary data.</text>
</comment>
<dbReference type="EMBL" id="JASCZI010152439">
    <property type="protein sequence ID" value="MED6176135.1"/>
    <property type="molecule type" value="Genomic_DNA"/>
</dbReference>
<name>A0ABU6VUS1_9FABA</name>
<reference evidence="2 3" key="1">
    <citation type="journal article" date="2023" name="Plants (Basel)">
        <title>Bridging the Gap: Combining Genomics and Transcriptomics Approaches to Understand Stylosanthes scabra, an Orphan Legume from the Brazilian Caatinga.</title>
        <authorList>
            <person name="Ferreira-Neto J.R.C."/>
            <person name="da Silva M.D."/>
            <person name="Binneck E."/>
            <person name="de Melo N.F."/>
            <person name="da Silva R.H."/>
            <person name="de Melo A.L.T.M."/>
            <person name="Pandolfi V."/>
            <person name="Bustamante F.O."/>
            <person name="Brasileiro-Vidal A.C."/>
            <person name="Benko-Iseppon A.M."/>
        </authorList>
    </citation>
    <scope>NUCLEOTIDE SEQUENCE [LARGE SCALE GENOMIC DNA]</scope>
    <source>
        <tissue evidence="2">Leaves</tissue>
    </source>
</reference>
<proteinExistence type="predicted"/>
<gene>
    <name evidence="2" type="ORF">PIB30_085103</name>
</gene>
<protein>
    <submittedName>
        <fullName evidence="2">Uncharacterized protein</fullName>
    </submittedName>
</protein>
<dbReference type="Proteomes" id="UP001341840">
    <property type="component" value="Unassembled WGS sequence"/>
</dbReference>
<keyword evidence="3" id="KW-1185">Reference proteome</keyword>
<organism evidence="2 3">
    <name type="scientific">Stylosanthes scabra</name>
    <dbReference type="NCBI Taxonomy" id="79078"/>
    <lineage>
        <taxon>Eukaryota</taxon>
        <taxon>Viridiplantae</taxon>
        <taxon>Streptophyta</taxon>
        <taxon>Embryophyta</taxon>
        <taxon>Tracheophyta</taxon>
        <taxon>Spermatophyta</taxon>
        <taxon>Magnoliopsida</taxon>
        <taxon>eudicotyledons</taxon>
        <taxon>Gunneridae</taxon>
        <taxon>Pentapetalae</taxon>
        <taxon>rosids</taxon>
        <taxon>fabids</taxon>
        <taxon>Fabales</taxon>
        <taxon>Fabaceae</taxon>
        <taxon>Papilionoideae</taxon>
        <taxon>50 kb inversion clade</taxon>
        <taxon>dalbergioids sensu lato</taxon>
        <taxon>Dalbergieae</taxon>
        <taxon>Pterocarpus clade</taxon>
        <taxon>Stylosanthes</taxon>
    </lineage>
</organism>
<feature type="region of interest" description="Disordered" evidence="1">
    <location>
        <begin position="1"/>
        <end position="21"/>
    </location>
</feature>
<evidence type="ECO:0000256" key="1">
    <source>
        <dbReference type="SAM" id="MobiDB-lite"/>
    </source>
</evidence>
<accession>A0ABU6VUS1</accession>
<sequence length="178" mass="19892">MMLHKKNAIDNDYESSSSSTRLVDKEEQDFMLRANRDFSVSNLEVSGTILPQSNKAEAVSKMEEEPLVGNSMKVELQSQIEDVEKILEMIPIMTPLLKRGSSYDQEVLPLISKKKPPVSSFKLLKSNRISKVASTPIKPITAFVSSKRDNSYIVATPTSSSNKHENDHILWSIVVGLI</sequence>